<accession>T1GYZ8</accession>
<dbReference type="EnsemblMetazoa" id="MESCA009086-RA">
    <property type="protein sequence ID" value="MESCA009086-PA"/>
    <property type="gene ID" value="MESCA009086"/>
</dbReference>
<evidence type="ECO:0000313" key="1">
    <source>
        <dbReference type="EnsemblMetazoa" id="MESCA009086-PA"/>
    </source>
</evidence>
<proteinExistence type="predicted"/>
<name>T1GYZ8_MEGSC</name>
<organism evidence="1 2">
    <name type="scientific">Megaselia scalaris</name>
    <name type="common">Humpbacked fly</name>
    <name type="synonym">Phora scalaris</name>
    <dbReference type="NCBI Taxonomy" id="36166"/>
    <lineage>
        <taxon>Eukaryota</taxon>
        <taxon>Metazoa</taxon>
        <taxon>Ecdysozoa</taxon>
        <taxon>Arthropoda</taxon>
        <taxon>Hexapoda</taxon>
        <taxon>Insecta</taxon>
        <taxon>Pterygota</taxon>
        <taxon>Neoptera</taxon>
        <taxon>Endopterygota</taxon>
        <taxon>Diptera</taxon>
        <taxon>Brachycera</taxon>
        <taxon>Muscomorpha</taxon>
        <taxon>Platypezoidea</taxon>
        <taxon>Phoridae</taxon>
        <taxon>Megaseliini</taxon>
        <taxon>Megaselia</taxon>
    </lineage>
</organism>
<dbReference type="HOGENOM" id="CLU_2628951_0_0_1"/>
<protein>
    <submittedName>
        <fullName evidence="1">Uncharacterized protein</fullName>
    </submittedName>
</protein>
<dbReference type="AlphaFoldDB" id="T1GYZ8"/>
<keyword evidence="2" id="KW-1185">Reference proteome</keyword>
<reference evidence="2" key="1">
    <citation type="submission" date="2013-02" db="EMBL/GenBank/DDBJ databases">
        <authorList>
            <person name="Hughes D."/>
        </authorList>
    </citation>
    <scope>NUCLEOTIDE SEQUENCE</scope>
    <source>
        <strain>Durham</strain>
        <strain evidence="2">NC isolate 2 -- Noor lab</strain>
    </source>
</reference>
<sequence length="78" mass="8784">MNIPLNLPKIPKSSTPTVKSYEDDVVPLRIHDSTLNLMIVSDQDQGMLFVCHYYLYQPNRSDEGGIGSVHFAYSITVL</sequence>
<dbReference type="STRING" id="36166.T1GYZ8"/>
<evidence type="ECO:0000313" key="2">
    <source>
        <dbReference type="Proteomes" id="UP000015102"/>
    </source>
</evidence>
<dbReference type="Proteomes" id="UP000015102">
    <property type="component" value="Unassembled WGS sequence"/>
</dbReference>
<dbReference type="EMBL" id="CAQQ02116680">
    <property type="status" value="NOT_ANNOTATED_CDS"/>
    <property type="molecule type" value="Genomic_DNA"/>
</dbReference>
<reference evidence="1" key="2">
    <citation type="submission" date="2015-06" db="UniProtKB">
        <authorList>
            <consortium name="EnsemblMetazoa"/>
        </authorList>
    </citation>
    <scope>IDENTIFICATION</scope>
</reference>